<dbReference type="InterPro" id="IPR001828">
    <property type="entry name" value="ANF_lig-bd_rcpt"/>
</dbReference>
<proteinExistence type="inferred from homology"/>
<dbReference type="Gene3D" id="3.40.50.2300">
    <property type="match status" value="5"/>
</dbReference>
<feature type="region of interest" description="Disordered" evidence="12">
    <location>
        <begin position="2012"/>
        <end position="2044"/>
    </location>
</feature>
<dbReference type="PRINTS" id="PR01176">
    <property type="entry name" value="GABABRECEPTR"/>
</dbReference>
<dbReference type="GO" id="GO:0004930">
    <property type="term" value="F:G protein-coupled receptor activity"/>
    <property type="evidence" value="ECO:0007669"/>
    <property type="project" value="UniProtKB-KW"/>
</dbReference>
<dbReference type="FunFam" id="3.40.50.2300:FF:000681">
    <property type="entry name" value="Metabotropic glutamate receptor-like Protein"/>
    <property type="match status" value="1"/>
</dbReference>
<evidence type="ECO:0000256" key="8">
    <source>
        <dbReference type="ARBA" id="ARBA00023170"/>
    </source>
</evidence>
<dbReference type="SUPFAM" id="SSF53822">
    <property type="entry name" value="Periplasmic binding protein-like I"/>
    <property type="match status" value="2"/>
</dbReference>
<feature type="transmembrane region" description="Helical" evidence="13">
    <location>
        <begin position="1716"/>
        <end position="1736"/>
    </location>
</feature>
<keyword evidence="5 13" id="KW-1133">Transmembrane helix</keyword>
<feature type="transmembrane region" description="Helical" evidence="13">
    <location>
        <begin position="1684"/>
        <end position="1704"/>
    </location>
</feature>
<accession>A0A6I9VQ54</accession>
<comment type="similarity">
    <text evidence="2">Belongs to the G-protein coupled receptor 3 family.</text>
</comment>
<dbReference type="PROSITE" id="PS50259">
    <property type="entry name" value="G_PROTEIN_RECEP_F3_4"/>
    <property type="match status" value="1"/>
</dbReference>
<feature type="region of interest" description="Disordered" evidence="12">
    <location>
        <begin position="236"/>
        <end position="291"/>
    </location>
</feature>
<comment type="function">
    <text evidence="11">G-protein coupled receptor for glutamate. Ligand binding causes a conformation change that triggers signaling via guanine nucleotide-binding proteins (G proteins) and modulates the activity of down-stream effectors.</text>
</comment>
<dbReference type="FunFam" id="3.40.50.2300:FF:000145">
    <property type="entry name" value="Glutamate receptor, metabotropic"/>
    <property type="match status" value="1"/>
</dbReference>
<evidence type="ECO:0000256" key="12">
    <source>
        <dbReference type="SAM" id="MobiDB-lite"/>
    </source>
</evidence>
<evidence type="ECO:0000313" key="15">
    <source>
        <dbReference type="Proteomes" id="UP000504615"/>
    </source>
</evidence>
<feature type="compositionally biased region" description="Basic and acidic residues" evidence="12">
    <location>
        <begin position="239"/>
        <end position="251"/>
    </location>
</feature>
<evidence type="ECO:0000256" key="11">
    <source>
        <dbReference type="ARBA" id="ARBA00054813"/>
    </source>
</evidence>
<feature type="compositionally biased region" description="Polar residues" evidence="12">
    <location>
        <begin position="252"/>
        <end position="263"/>
    </location>
</feature>
<evidence type="ECO:0000256" key="9">
    <source>
        <dbReference type="ARBA" id="ARBA00023180"/>
    </source>
</evidence>
<keyword evidence="7 13" id="KW-0472">Membrane</keyword>
<dbReference type="Pfam" id="PF01094">
    <property type="entry name" value="ANF_receptor"/>
    <property type="match status" value="1"/>
</dbReference>
<reference evidence="16" key="1">
    <citation type="submission" date="2025-08" db="UniProtKB">
        <authorList>
            <consortium name="RefSeq"/>
        </authorList>
    </citation>
    <scope>IDENTIFICATION</scope>
</reference>
<dbReference type="KEGG" id="pbar:105422030"/>
<evidence type="ECO:0000256" key="3">
    <source>
        <dbReference type="ARBA" id="ARBA00022475"/>
    </source>
</evidence>
<keyword evidence="4 13" id="KW-0812">Transmembrane</keyword>
<evidence type="ECO:0000256" key="4">
    <source>
        <dbReference type="ARBA" id="ARBA00022692"/>
    </source>
</evidence>
<dbReference type="Gene3D" id="2.10.50.30">
    <property type="entry name" value="GPCR, family 3, nine cysteines domain"/>
    <property type="match status" value="1"/>
</dbReference>
<evidence type="ECO:0000256" key="13">
    <source>
        <dbReference type="SAM" id="Phobius"/>
    </source>
</evidence>
<dbReference type="GeneID" id="105422030"/>
<evidence type="ECO:0000256" key="7">
    <source>
        <dbReference type="ARBA" id="ARBA00023136"/>
    </source>
</evidence>
<dbReference type="InterPro" id="IPR011500">
    <property type="entry name" value="GPCR_3_9-Cys_dom"/>
</dbReference>
<dbReference type="CTD" id="100117179"/>
<dbReference type="FunFam" id="2.10.50.30:FF:000001">
    <property type="entry name" value="metabotropic glutamate receptor 1"/>
    <property type="match status" value="1"/>
</dbReference>
<feature type="transmembrane region" description="Helical" evidence="13">
    <location>
        <begin position="1804"/>
        <end position="1825"/>
    </location>
</feature>
<gene>
    <name evidence="16" type="primary">LOC105422030</name>
</gene>
<keyword evidence="15" id="KW-1185">Reference proteome</keyword>
<dbReference type="Pfam" id="PF07562">
    <property type="entry name" value="NCD3G"/>
    <property type="match status" value="1"/>
</dbReference>
<dbReference type="PANTHER" id="PTHR24060">
    <property type="entry name" value="METABOTROPIC GLUTAMATE RECEPTOR"/>
    <property type="match status" value="1"/>
</dbReference>
<evidence type="ECO:0000256" key="6">
    <source>
        <dbReference type="ARBA" id="ARBA00023040"/>
    </source>
</evidence>
<feature type="compositionally biased region" description="Polar residues" evidence="12">
    <location>
        <begin position="2013"/>
        <end position="2044"/>
    </location>
</feature>
<protein>
    <submittedName>
        <fullName evidence="16">Uncharacterized protein LOC105422030</fullName>
    </submittedName>
</protein>
<evidence type="ECO:0000259" key="14">
    <source>
        <dbReference type="PROSITE" id="PS50259"/>
    </source>
</evidence>
<dbReference type="InterPro" id="IPR028082">
    <property type="entry name" value="Peripla_BP_I"/>
</dbReference>
<name>A0A6I9VQ54_9HYME</name>
<dbReference type="GO" id="GO:0005886">
    <property type="term" value="C:plasma membrane"/>
    <property type="evidence" value="ECO:0007669"/>
    <property type="project" value="UniProtKB-SubCell"/>
</dbReference>
<feature type="transmembrane region" description="Helical" evidence="13">
    <location>
        <begin position="1863"/>
        <end position="1886"/>
    </location>
</feature>
<evidence type="ECO:0000256" key="2">
    <source>
        <dbReference type="ARBA" id="ARBA00007242"/>
    </source>
</evidence>
<dbReference type="RefSeq" id="XP_011629545.1">
    <property type="nucleotide sequence ID" value="XM_011631243.1"/>
</dbReference>
<evidence type="ECO:0000256" key="10">
    <source>
        <dbReference type="ARBA" id="ARBA00023224"/>
    </source>
</evidence>
<feature type="transmembrane region" description="Helical" evidence="13">
    <location>
        <begin position="1646"/>
        <end position="1669"/>
    </location>
</feature>
<dbReference type="InterPro" id="IPR000337">
    <property type="entry name" value="GPCR_3"/>
</dbReference>
<dbReference type="PRINTS" id="PR00248">
    <property type="entry name" value="GPCRMGR"/>
</dbReference>
<keyword evidence="3" id="KW-1003">Cell membrane</keyword>
<dbReference type="Proteomes" id="UP000504615">
    <property type="component" value="Unplaced"/>
</dbReference>
<evidence type="ECO:0000256" key="5">
    <source>
        <dbReference type="ARBA" id="ARBA00022989"/>
    </source>
</evidence>
<organism evidence="15 16">
    <name type="scientific">Pogonomyrmex barbatus</name>
    <name type="common">red harvester ant</name>
    <dbReference type="NCBI Taxonomy" id="144034"/>
    <lineage>
        <taxon>Eukaryota</taxon>
        <taxon>Metazoa</taxon>
        <taxon>Ecdysozoa</taxon>
        <taxon>Arthropoda</taxon>
        <taxon>Hexapoda</taxon>
        <taxon>Insecta</taxon>
        <taxon>Pterygota</taxon>
        <taxon>Neoptera</taxon>
        <taxon>Endopterygota</taxon>
        <taxon>Hymenoptera</taxon>
        <taxon>Apocrita</taxon>
        <taxon>Aculeata</taxon>
        <taxon>Formicoidea</taxon>
        <taxon>Formicidae</taxon>
        <taxon>Myrmicinae</taxon>
        <taxon>Pogonomyrmex</taxon>
    </lineage>
</organism>
<keyword evidence="6" id="KW-0297">G-protein coupled receptor</keyword>
<keyword evidence="10" id="KW-0807">Transducer</keyword>
<dbReference type="CDD" id="cd15045">
    <property type="entry name" value="7tmC_mGluRs"/>
    <property type="match status" value="1"/>
</dbReference>
<keyword evidence="9" id="KW-0325">Glycoprotein</keyword>
<sequence>MRRRGDVMWRNFGWMAILATWTIFLVSNSGLAGEWIPSNSQSNNEHTSHKVSQEARYSVFNKKVIDDSRLQYAKMNFKSNGRSSVYIKPVSLEFKNTENRDSQFSGYEKHIALSNAMATTKYLKDSDDKSARLITKRAMENMWLSKVIVMEKLKNSRNYLKFVPGLRPLPSMFQELKSTSRDRRCKEKTFYVLFNDRKKAATIRRDTQAFDKKDGRWKKHGRDRIFNGENGMTTFFPDKLTKSSRSEKDSSIQKLKNSDISQFETEDIESKHANKTYKRNKNEGDSHQSFKLTKSKSNKLIYVETNNKSQSLRQTFSNYSNSKENQSRGNVTSIVDNTITKDSPYERSVAVAWTTLIVNSKISKANEIDDKENAVSPYHPSRDEYSRSYKADGFLSAELYKRDEYSKIGFKIDADIYANKKGNSNIIDSFIFHASNSLDNHLTKKRAGFTRRPFPYKKNNILKVASDTFNLQRQYHSSISNSDTKINKKINATNFDELKIKKVKEKELAAAANYTTHNTLEVDRGLLSTNLSARSFDESKLDYQTSERISVTQKRNPMHVRHVETDADCERPQTTDFEAEVRGAFRIGLWNVSGPSGIAKFDNLLRQKAHGRPKYLRKFDAIDSTRPPRIAETTDRRSELDGKPPRTSIEGVSISFAAANVSDNSTGMRKINGRVQSSSELTDEPGLENVRVTTKRSGNHCDMHEGSGFYSRSRGVHNSKYRRYKRHEDRNTPGIPTSTELIDSKTWKTLDTTGATTSNSLMEFTAHPSISTTQTNKIDHQISTSAEEAVTSVETLPSSGYGQYQKEWRSIPIMSDHDKRYTETLAKTDPDSLEIPLINIPITSNASLVETPALLIKLLDRSRQKITKIDNSIIPREVLSTTKENVRVSGAVNRNVFDASSTELIKSQVEHGAYGNESVWTIDPFPQRTSDLSQDVFENITRENVIDSSTGDVLSDQWPVKHSAVVEGDLVLGGLMMVHEREDTITCGRVMPQGGVQALEAMLYTLDTLNDREIVPGVKIGAHILDDCDKDTYGLEMAVDFIKVIDYDVMKFLFLALLSCICSADDRRSRSIKQWARKFDVLKTDITRIPLLDKYVDSMTDVVRLRHYNDRKSVDLSNFRDDTILRHPIRHRRRQFRSMEQNGQIPVIWPIKKEAVVEGDLLLGGLMMVHEREDTVTCGPVMPQGGVQALEAMLYTLNIVNQREIIPGVKIGAHILDDCDKDTYGLEMAVDFIKGSISNIDGAEYHCNKTAVRKVISGVVGAASSVTSIQVANLLRLFRIPQVSFFSTSPELSNKQRFEYFTRTIPSDHYQVKAMVEIILKMGWSYVSIIYEESNYGIKAFEELEELLGKNNICIAVKEKLVKDSGVAEEVVYDGIVSKLLTKPRARGCIIFGSDQEVAGVMRAVRRCNATGVFSWIGSDGWSARGLVSNGNEPEVEGTLSVQPQANPVKGFEEYFLNLTVENNRRNPWFIFLFLRDMHHDLCHGKPGLCDEMKPTKGTTLLQYLRKVAFEGLSGDKFRFDKNGDGPARYNIIHFKQTETGKYKWIRVGEYLEGVLRLNMSEIQFKLGHPQPPESVCSLPCEIGQAKKYVEGEKCCWHCFNCTQYQIRDPGDETQCSQCKQGTLPDETHSMCRDIPEEYLRAESGWAIGAMSFAATGILVTLSVFGVFVRHNNTPVVRASGRELSYVLLTGILFCYLVTFSLMFRPTDLVCAIQRFAPGFCFTIVYAALLTKTNRISRIFNAGSAKRPSFISPRSQIIICCGMVSVQIIINVIWMIIDPARAIHHYPTMEDNLLVCNNYIDTSYMVAFTYPIILIIVCTIYAILTRKIPEAFNESKHIGLTMYTTCVIWLAFVPLYYGTGSNVALRITSMSVTISLSASVTVVCLFSPKLYIILIRPERNVRPTVRAGRPNPTKSSAITATNASSMMGPVTATTVLTAATCDQNKAIKKHIASTMDCSTQSECYELELKNQKNGESLTTCVSRSTQTTVNEKEFVTVVTSNKKSPDVIVPASNKESINSTTTTKRLNSNARIGNGPLSQSDVSL</sequence>
<dbReference type="InterPro" id="IPR038550">
    <property type="entry name" value="GPCR_3_9-Cys_sf"/>
</dbReference>
<feature type="domain" description="G-protein coupled receptors family 3 profile" evidence="14">
    <location>
        <begin position="1646"/>
        <end position="1909"/>
    </location>
</feature>
<feature type="region of interest" description="Disordered" evidence="12">
    <location>
        <begin position="626"/>
        <end position="648"/>
    </location>
</feature>
<evidence type="ECO:0000256" key="1">
    <source>
        <dbReference type="ARBA" id="ARBA00004651"/>
    </source>
</evidence>
<feature type="transmembrane region" description="Helical" evidence="13">
    <location>
        <begin position="1757"/>
        <end position="1777"/>
    </location>
</feature>
<feature type="compositionally biased region" description="Basic and acidic residues" evidence="12">
    <location>
        <begin position="632"/>
        <end position="644"/>
    </location>
</feature>
<evidence type="ECO:0000313" key="16">
    <source>
        <dbReference type="RefSeq" id="XP_011629545.1"/>
    </source>
</evidence>
<dbReference type="InterPro" id="IPR017978">
    <property type="entry name" value="GPCR_3_C"/>
</dbReference>
<comment type="subcellular location">
    <subcellularLocation>
        <location evidence="1">Cell membrane</location>
        <topology evidence="1">Multi-pass membrane protein</topology>
    </subcellularLocation>
</comment>
<keyword evidence="8" id="KW-0675">Receptor</keyword>
<feature type="transmembrane region" description="Helical" evidence="13">
    <location>
        <begin position="1837"/>
        <end position="1857"/>
    </location>
</feature>
<dbReference type="OrthoDB" id="425344at2759"/>
<dbReference type="InterPro" id="IPR050726">
    <property type="entry name" value="mGluR"/>
</dbReference>
<dbReference type="Pfam" id="PF00003">
    <property type="entry name" value="7tm_3"/>
    <property type="match status" value="1"/>
</dbReference>